<dbReference type="AlphaFoldDB" id="A0A1H4HB90"/>
<dbReference type="InterPro" id="IPR050638">
    <property type="entry name" value="AA-Vitamin_Transporters"/>
</dbReference>
<dbReference type="OrthoDB" id="9810818at2"/>
<dbReference type="RefSeq" id="WP_090559763.1">
    <property type="nucleotide sequence ID" value="NZ_FNRA01000015.1"/>
</dbReference>
<feature type="domain" description="EamA" evidence="7">
    <location>
        <begin position="8"/>
        <end position="148"/>
    </location>
</feature>
<name>A0A1H4HB90_9SPHI</name>
<dbReference type="Proteomes" id="UP000198850">
    <property type="component" value="Unassembled WGS sequence"/>
</dbReference>
<evidence type="ECO:0000256" key="6">
    <source>
        <dbReference type="SAM" id="Phobius"/>
    </source>
</evidence>
<evidence type="ECO:0000256" key="1">
    <source>
        <dbReference type="ARBA" id="ARBA00004141"/>
    </source>
</evidence>
<feature type="domain" description="EamA" evidence="7">
    <location>
        <begin position="161"/>
        <end position="293"/>
    </location>
</feature>
<feature type="transmembrane region" description="Helical" evidence="6">
    <location>
        <begin position="129"/>
        <end position="149"/>
    </location>
</feature>
<organism evidence="8 9">
    <name type="scientific">Pedobacter hartonius</name>
    <dbReference type="NCBI Taxonomy" id="425514"/>
    <lineage>
        <taxon>Bacteria</taxon>
        <taxon>Pseudomonadati</taxon>
        <taxon>Bacteroidota</taxon>
        <taxon>Sphingobacteriia</taxon>
        <taxon>Sphingobacteriales</taxon>
        <taxon>Sphingobacteriaceae</taxon>
        <taxon>Pedobacter</taxon>
    </lineage>
</organism>
<comment type="subcellular location">
    <subcellularLocation>
        <location evidence="1">Membrane</location>
        <topology evidence="1">Multi-pass membrane protein</topology>
    </subcellularLocation>
</comment>
<feature type="transmembrane region" description="Helical" evidence="6">
    <location>
        <begin position="190"/>
        <end position="208"/>
    </location>
</feature>
<evidence type="ECO:0000259" key="7">
    <source>
        <dbReference type="Pfam" id="PF00892"/>
    </source>
</evidence>
<keyword evidence="9" id="KW-1185">Reference proteome</keyword>
<feature type="transmembrane region" description="Helical" evidence="6">
    <location>
        <begin position="161"/>
        <end position="178"/>
    </location>
</feature>
<comment type="similarity">
    <text evidence="2">Belongs to the EamA transporter family.</text>
</comment>
<keyword evidence="5 6" id="KW-0472">Membrane</keyword>
<sequence>MPDTKKYKGFLLALTAAIMWGVSGTCVQFLFQHRNINTEWLVTVRLLLSGILLLCFAQSQKNISVWAIWKNRKDAISILIFSILGMLAVQYTYFAAIQFSNAATATILQYMAPVIIVIYVALRGRKAPTVIEGSAILLTLCGTFLIVTHGSFRSLSLSGTALFWGILSAFALATYTLLPIDLLKSWDSSVIVGWGMLLGGIAFSFVHAPWKVSGQFDLTTIVLLSFIILFGSLLAFCSFMVSVKIIGPTNASLLSCTEPLSSTVLAVIWLKVPFGIYDWLGTALILATIVLLAMNERMKDLPQPEQ</sequence>
<evidence type="ECO:0000256" key="4">
    <source>
        <dbReference type="ARBA" id="ARBA00022989"/>
    </source>
</evidence>
<dbReference type="InterPro" id="IPR037185">
    <property type="entry name" value="EmrE-like"/>
</dbReference>
<dbReference type="PANTHER" id="PTHR32322:SF2">
    <property type="entry name" value="EAMA DOMAIN-CONTAINING PROTEIN"/>
    <property type="match status" value="1"/>
</dbReference>
<evidence type="ECO:0000313" key="9">
    <source>
        <dbReference type="Proteomes" id="UP000198850"/>
    </source>
</evidence>
<dbReference type="PANTHER" id="PTHR32322">
    <property type="entry name" value="INNER MEMBRANE TRANSPORTER"/>
    <property type="match status" value="1"/>
</dbReference>
<dbReference type="GO" id="GO:0016020">
    <property type="term" value="C:membrane"/>
    <property type="evidence" value="ECO:0007669"/>
    <property type="project" value="UniProtKB-SubCell"/>
</dbReference>
<keyword evidence="4 6" id="KW-1133">Transmembrane helix</keyword>
<dbReference type="SUPFAM" id="SSF103481">
    <property type="entry name" value="Multidrug resistance efflux transporter EmrE"/>
    <property type="match status" value="2"/>
</dbReference>
<gene>
    <name evidence="8" type="ORF">SAMN05443550_11511</name>
</gene>
<feature type="transmembrane region" description="Helical" evidence="6">
    <location>
        <begin position="220"/>
        <end position="241"/>
    </location>
</feature>
<dbReference type="EMBL" id="FNRA01000015">
    <property type="protein sequence ID" value="SEB18955.1"/>
    <property type="molecule type" value="Genomic_DNA"/>
</dbReference>
<evidence type="ECO:0000256" key="2">
    <source>
        <dbReference type="ARBA" id="ARBA00007362"/>
    </source>
</evidence>
<reference evidence="8 9" key="1">
    <citation type="submission" date="2016-10" db="EMBL/GenBank/DDBJ databases">
        <authorList>
            <person name="de Groot N.N."/>
        </authorList>
    </citation>
    <scope>NUCLEOTIDE SEQUENCE [LARGE SCALE GENOMIC DNA]</scope>
    <source>
        <strain evidence="8 9">DSM 19033</strain>
    </source>
</reference>
<evidence type="ECO:0000256" key="3">
    <source>
        <dbReference type="ARBA" id="ARBA00022692"/>
    </source>
</evidence>
<feature type="transmembrane region" description="Helical" evidence="6">
    <location>
        <begin position="40"/>
        <end position="57"/>
    </location>
</feature>
<evidence type="ECO:0000313" key="8">
    <source>
        <dbReference type="EMBL" id="SEB18955.1"/>
    </source>
</evidence>
<dbReference type="Pfam" id="PF00892">
    <property type="entry name" value="EamA"/>
    <property type="match status" value="2"/>
</dbReference>
<keyword evidence="3 6" id="KW-0812">Transmembrane</keyword>
<dbReference type="InterPro" id="IPR000620">
    <property type="entry name" value="EamA_dom"/>
</dbReference>
<dbReference type="STRING" id="425514.SAMN05443550_11511"/>
<accession>A0A1H4HB90</accession>
<feature type="transmembrane region" description="Helical" evidence="6">
    <location>
        <begin position="276"/>
        <end position="294"/>
    </location>
</feature>
<protein>
    <submittedName>
        <fullName evidence="8">Permease of the drug/metabolite transporter (DMT) superfamily</fullName>
    </submittedName>
</protein>
<proteinExistence type="inferred from homology"/>
<feature type="transmembrane region" description="Helical" evidence="6">
    <location>
        <begin position="78"/>
        <end position="96"/>
    </location>
</feature>
<evidence type="ECO:0000256" key="5">
    <source>
        <dbReference type="ARBA" id="ARBA00023136"/>
    </source>
</evidence>
<feature type="transmembrane region" description="Helical" evidence="6">
    <location>
        <begin position="102"/>
        <end position="122"/>
    </location>
</feature>